<evidence type="ECO:0000259" key="11">
    <source>
        <dbReference type="PROSITE" id="PS50011"/>
    </source>
</evidence>
<evidence type="ECO:0000256" key="7">
    <source>
        <dbReference type="ARBA" id="ARBA00047899"/>
    </source>
</evidence>
<dbReference type="SMART" id="SM00220">
    <property type="entry name" value="S_TKc"/>
    <property type="match status" value="1"/>
</dbReference>
<dbReference type="InterPro" id="IPR017441">
    <property type="entry name" value="Protein_kinase_ATP_BS"/>
</dbReference>
<dbReference type="SMART" id="SM00233">
    <property type="entry name" value="PH"/>
    <property type="match status" value="1"/>
</dbReference>
<organism evidence="12 13">
    <name type="scientific">Angomonas deanei</name>
    <dbReference type="NCBI Taxonomy" id="59799"/>
    <lineage>
        <taxon>Eukaryota</taxon>
        <taxon>Discoba</taxon>
        <taxon>Euglenozoa</taxon>
        <taxon>Kinetoplastea</taxon>
        <taxon>Metakinetoplastina</taxon>
        <taxon>Trypanosomatida</taxon>
        <taxon>Trypanosomatidae</taxon>
        <taxon>Strigomonadinae</taxon>
        <taxon>Angomonas</taxon>
    </lineage>
</organism>
<dbReference type="VEuPathDB" id="TriTrypDB:ADEAN_000370700"/>
<evidence type="ECO:0000256" key="2">
    <source>
        <dbReference type="ARBA" id="ARBA00022527"/>
    </source>
</evidence>
<dbReference type="CDD" id="cd00821">
    <property type="entry name" value="PH"/>
    <property type="match status" value="1"/>
</dbReference>
<dbReference type="SUPFAM" id="SSF50729">
    <property type="entry name" value="PH domain-like"/>
    <property type="match status" value="1"/>
</dbReference>
<reference evidence="12 13" key="1">
    <citation type="submission" date="2020-08" db="EMBL/GenBank/DDBJ databases">
        <authorList>
            <person name="Newling K."/>
            <person name="Davey J."/>
            <person name="Forrester S."/>
        </authorList>
    </citation>
    <scope>NUCLEOTIDE SEQUENCE [LARGE SCALE GENOMIC DNA]</scope>
    <source>
        <strain evidence="13">Crithidia deanei Carvalho (ATCC PRA-265)</strain>
    </source>
</reference>
<dbReference type="GO" id="GO:0005737">
    <property type="term" value="C:cytoplasm"/>
    <property type="evidence" value="ECO:0007669"/>
    <property type="project" value="UniProtKB-ARBA"/>
</dbReference>
<evidence type="ECO:0000256" key="4">
    <source>
        <dbReference type="ARBA" id="ARBA00022741"/>
    </source>
</evidence>
<dbReference type="PROSITE" id="PS50003">
    <property type="entry name" value="PH_DOMAIN"/>
    <property type="match status" value="1"/>
</dbReference>
<evidence type="ECO:0000256" key="1">
    <source>
        <dbReference type="ARBA" id="ARBA00012513"/>
    </source>
</evidence>
<dbReference type="InterPro" id="IPR001245">
    <property type="entry name" value="Ser-Thr/Tyr_kinase_cat_dom"/>
</dbReference>
<comment type="catalytic activity">
    <reaction evidence="7">
        <text>L-threonyl-[protein] + ATP = O-phospho-L-threonyl-[protein] + ADP + H(+)</text>
        <dbReference type="Rhea" id="RHEA:46608"/>
        <dbReference type="Rhea" id="RHEA-COMP:11060"/>
        <dbReference type="Rhea" id="RHEA-COMP:11605"/>
        <dbReference type="ChEBI" id="CHEBI:15378"/>
        <dbReference type="ChEBI" id="CHEBI:30013"/>
        <dbReference type="ChEBI" id="CHEBI:30616"/>
        <dbReference type="ChEBI" id="CHEBI:61977"/>
        <dbReference type="ChEBI" id="CHEBI:456216"/>
        <dbReference type="EC" id="2.7.11.1"/>
    </reaction>
</comment>
<dbReference type="InterPro" id="IPR011009">
    <property type="entry name" value="Kinase-like_dom_sf"/>
</dbReference>
<dbReference type="AlphaFoldDB" id="A0A7G2C8Y4"/>
<evidence type="ECO:0000259" key="10">
    <source>
        <dbReference type="PROSITE" id="PS50003"/>
    </source>
</evidence>
<proteinExistence type="predicted"/>
<comment type="catalytic activity">
    <reaction evidence="8">
        <text>L-seryl-[protein] + ATP = O-phospho-L-seryl-[protein] + ADP + H(+)</text>
        <dbReference type="Rhea" id="RHEA:17989"/>
        <dbReference type="Rhea" id="RHEA-COMP:9863"/>
        <dbReference type="Rhea" id="RHEA-COMP:11604"/>
        <dbReference type="ChEBI" id="CHEBI:15378"/>
        <dbReference type="ChEBI" id="CHEBI:29999"/>
        <dbReference type="ChEBI" id="CHEBI:30616"/>
        <dbReference type="ChEBI" id="CHEBI:83421"/>
        <dbReference type="ChEBI" id="CHEBI:456216"/>
        <dbReference type="EC" id="2.7.11.1"/>
    </reaction>
</comment>
<keyword evidence="13" id="KW-1185">Reference proteome</keyword>
<sequence>MGSGTGKIEGNNEVIRPSVTKAPEVATEAPISLGGAHSPYTTLEDIIDTADKGARYIKVQRIGKGAFGDAYIVKPNPNYLPAKHMQNESQYKANQLASKTLPNVHYVAKVMDLRMMHPQDRQYATTEIICLAHTHHFSTIRYYEHFLLDSDDETIVIITEFANHGDLYHNLNRLSPEGKKLLQLTEREACVYFVQALLALHHIHSRRMIHRDVKSANLFLTSSGFMKLGDFGFSQKYESTVSSETIAGTFLGTPYYLSPEMWRGQRYGKKADVWAIGVVLYEMLMDGARPFDAGNLPDLKEMVVNKEVELPEVPPDDAGGRRGKFSNEVRELVKSIFRKDPSKRPSTGELLHTPLMQHYLYLFEKHVESLIRQDEEARAANPNVDIATLHFKCPEDKQLVLDGLLEAKAAVTQEIQKEMNESAVPFYQGVIYKDSRNGVWKERFLTLSDNTLTISLGRGREAAGGERSKAVSLQDIKSVSPCSAEDGHVRATLQAQNQLTANRFVPPYAFAVSMNSTNSIVFGVESEQELDRWMNVLMRALKMA</sequence>
<accession>A0A7G2C8Y4</accession>
<dbReference type="PANTHER" id="PTHR44899">
    <property type="entry name" value="CAMK FAMILY PROTEIN KINASE"/>
    <property type="match status" value="1"/>
</dbReference>
<evidence type="ECO:0000256" key="6">
    <source>
        <dbReference type="ARBA" id="ARBA00022840"/>
    </source>
</evidence>
<dbReference type="InterPro" id="IPR051131">
    <property type="entry name" value="NEK_Ser/Thr_kinase_NIMA"/>
</dbReference>
<keyword evidence="2" id="KW-0723">Serine/threonine-protein kinase</keyword>
<dbReference type="Gene3D" id="2.30.29.30">
    <property type="entry name" value="Pleckstrin-homology domain (PH domain)/Phosphotyrosine-binding domain (PTB)"/>
    <property type="match status" value="1"/>
</dbReference>
<feature type="binding site" evidence="9">
    <location>
        <position position="83"/>
    </location>
    <ligand>
        <name>ATP</name>
        <dbReference type="ChEBI" id="CHEBI:30616"/>
    </ligand>
</feature>
<keyword evidence="4 9" id="KW-0547">Nucleotide-binding</keyword>
<dbReference type="Pfam" id="PF00169">
    <property type="entry name" value="PH"/>
    <property type="match status" value="1"/>
</dbReference>
<gene>
    <name evidence="12" type="ORF">ADEAN_000370700</name>
</gene>
<dbReference type="Gene3D" id="1.10.510.10">
    <property type="entry name" value="Transferase(Phosphotransferase) domain 1"/>
    <property type="match status" value="1"/>
</dbReference>
<dbReference type="GO" id="GO:0005524">
    <property type="term" value="F:ATP binding"/>
    <property type="evidence" value="ECO:0007669"/>
    <property type="project" value="UniProtKB-UniRule"/>
</dbReference>
<feature type="domain" description="Protein kinase" evidence="11">
    <location>
        <begin position="56"/>
        <end position="356"/>
    </location>
</feature>
<dbReference type="PROSITE" id="PS00107">
    <property type="entry name" value="PROTEIN_KINASE_ATP"/>
    <property type="match status" value="1"/>
</dbReference>
<protein>
    <recommendedName>
        <fullName evidence="1">non-specific serine/threonine protein kinase</fullName>
        <ecNumber evidence="1">2.7.11.1</ecNumber>
    </recommendedName>
</protein>
<dbReference type="EMBL" id="LR877150">
    <property type="protein sequence ID" value="CAD2216246.1"/>
    <property type="molecule type" value="Genomic_DNA"/>
</dbReference>
<dbReference type="PANTHER" id="PTHR44899:SF3">
    <property type="entry name" value="SERINE_THREONINE-PROTEIN KINASE NEK1"/>
    <property type="match status" value="1"/>
</dbReference>
<evidence type="ECO:0000313" key="12">
    <source>
        <dbReference type="EMBL" id="CAD2216246.1"/>
    </source>
</evidence>
<dbReference type="Pfam" id="PF00069">
    <property type="entry name" value="Pkinase"/>
    <property type="match status" value="1"/>
</dbReference>
<evidence type="ECO:0000256" key="8">
    <source>
        <dbReference type="ARBA" id="ARBA00048679"/>
    </source>
</evidence>
<evidence type="ECO:0000313" key="13">
    <source>
        <dbReference type="Proteomes" id="UP000515908"/>
    </source>
</evidence>
<name>A0A7G2C8Y4_9TRYP</name>
<evidence type="ECO:0000256" key="3">
    <source>
        <dbReference type="ARBA" id="ARBA00022679"/>
    </source>
</evidence>
<keyword evidence="3" id="KW-0808">Transferase</keyword>
<dbReference type="InterPro" id="IPR000719">
    <property type="entry name" value="Prot_kinase_dom"/>
</dbReference>
<dbReference type="Proteomes" id="UP000515908">
    <property type="component" value="Chromosome 06"/>
</dbReference>
<dbReference type="SUPFAM" id="SSF56112">
    <property type="entry name" value="Protein kinase-like (PK-like)"/>
    <property type="match status" value="1"/>
</dbReference>
<dbReference type="GO" id="GO:0004674">
    <property type="term" value="F:protein serine/threonine kinase activity"/>
    <property type="evidence" value="ECO:0007669"/>
    <property type="project" value="UniProtKB-KW"/>
</dbReference>
<dbReference type="EC" id="2.7.11.1" evidence="1"/>
<feature type="domain" description="PH" evidence="10">
    <location>
        <begin position="424"/>
        <end position="542"/>
    </location>
</feature>
<dbReference type="PROSITE" id="PS00108">
    <property type="entry name" value="PROTEIN_KINASE_ST"/>
    <property type="match status" value="1"/>
</dbReference>
<keyword evidence="6 9" id="KW-0067">ATP-binding</keyword>
<dbReference type="PRINTS" id="PR00109">
    <property type="entry name" value="TYRKINASE"/>
</dbReference>
<dbReference type="PROSITE" id="PS50011">
    <property type="entry name" value="PROTEIN_KINASE_DOM"/>
    <property type="match status" value="1"/>
</dbReference>
<dbReference type="InterPro" id="IPR008271">
    <property type="entry name" value="Ser/Thr_kinase_AS"/>
</dbReference>
<dbReference type="InterPro" id="IPR001849">
    <property type="entry name" value="PH_domain"/>
</dbReference>
<evidence type="ECO:0000256" key="5">
    <source>
        <dbReference type="ARBA" id="ARBA00022777"/>
    </source>
</evidence>
<evidence type="ECO:0000256" key="9">
    <source>
        <dbReference type="PROSITE-ProRule" id="PRU10141"/>
    </source>
</evidence>
<dbReference type="InterPro" id="IPR011993">
    <property type="entry name" value="PH-like_dom_sf"/>
</dbReference>
<keyword evidence="5 12" id="KW-0418">Kinase</keyword>